<dbReference type="InterPro" id="IPR015422">
    <property type="entry name" value="PyrdxlP-dep_Trfase_small"/>
</dbReference>
<evidence type="ECO:0000256" key="2">
    <source>
        <dbReference type="ARBA" id="ARBA00008954"/>
    </source>
</evidence>
<dbReference type="Gene3D" id="3.40.640.10">
    <property type="entry name" value="Type I PLP-dependent aspartate aminotransferase-like (Major domain)"/>
    <property type="match status" value="1"/>
</dbReference>
<evidence type="ECO:0000313" key="8">
    <source>
        <dbReference type="Proteomes" id="UP000249061"/>
    </source>
</evidence>
<dbReference type="InterPro" id="IPR005814">
    <property type="entry name" value="Aminotrans_3"/>
</dbReference>
<dbReference type="GO" id="GO:0042802">
    <property type="term" value="F:identical protein binding"/>
    <property type="evidence" value="ECO:0007669"/>
    <property type="project" value="TreeGrafter"/>
</dbReference>
<dbReference type="InterPro" id="IPR015424">
    <property type="entry name" value="PyrdxlP-dep_Trfase"/>
</dbReference>
<sequence>MKPTIKTELPGPKGAAIIERDRAVTSPSYIKEYPLVVERGYGPWVEDVDGNTFLDFMAGIAVTSTGHSHPKVVKAIQDAAAKFLHICGTDFYFDGFASIAERLSTAVPGMGKCKVFLSNSGTEAVDGALKLVRAHTKRQYVIAFKGAFHGRTYGAISLNQSKVGQRAFFGPLVPGIVHMPYPTPQNPHAAKHIEEELFVSGVDPREVAAVFIEPILGEGGYVVPPAQSLKDLRALCDKHGILLVFDEVQSGIGRTGTMFAAEHFGVAPDVICSAKGIASGMPLGAIIAKESVMTWPRGSHGSTYGGNPVCCAAALATLDIIEPLMPQIRENGAFMQEQLVAMQKKHAVLADVRGVGLMIGAEFLVPGTCTPAAEYVGALEQLAFRKGLLLLSCGRSTIRFAPPLVISREEIATGLEVLDACLTELDAHYGYQKEAKA</sequence>
<dbReference type="CDD" id="cd00610">
    <property type="entry name" value="OAT_like"/>
    <property type="match status" value="1"/>
</dbReference>
<dbReference type="AlphaFoldDB" id="A0A2W5TNM9"/>
<evidence type="ECO:0000256" key="3">
    <source>
        <dbReference type="ARBA" id="ARBA00022576"/>
    </source>
</evidence>
<dbReference type="PROSITE" id="PS00600">
    <property type="entry name" value="AA_TRANSFER_CLASS_3"/>
    <property type="match status" value="1"/>
</dbReference>
<reference evidence="7 8" key="1">
    <citation type="submission" date="2017-08" db="EMBL/GenBank/DDBJ databases">
        <title>Infants hospitalized years apart are colonized by the same room-sourced microbial strains.</title>
        <authorList>
            <person name="Brooks B."/>
            <person name="Olm M.R."/>
            <person name="Firek B.A."/>
            <person name="Baker R."/>
            <person name="Thomas B.C."/>
            <person name="Morowitz M.J."/>
            <person name="Banfield J.F."/>
        </authorList>
    </citation>
    <scope>NUCLEOTIDE SEQUENCE [LARGE SCALE GENOMIC DNA]</scope>
    <source>
        <strain evidence="7">S2_003_000_R2_14</strain>
    </source>
</reference>
<dbReference type="NCBIfam" id="NF004426">
    <property type="entry name" value="PRK05769.1"/>
    <property type="match status" value="1"/>
</dbReference>
<comment type="similarity">
    <text evidence="2 6">Belongs to the class-III pyridoxal-phosphate-dependent aminotransferase family.</text>
</comment>
<evidence type="ECO:0000313" key="7">
    <source>
        <dbReference type="EMBL" id="PZR14933.1"/>
    </source>
</evidence>
<comment type="cofactor">
    <cofactor evidence="1">
        <name>pyridoxal 5'-phosphate</name>
        <dbReference type="ChEBI" id="CHEBI:597326"/>
    </cofactor>
</comment>
<dbReference type="InterPro" id="IPR049704">
    <property type="entry name" value="Aminotrans_3_PPA_site"/>
</dbReference>
<dbReference type="EMBL" id="QFQP01000006">
    <property type="protein sequence ID" value="PZR14933.1"/>
    <property type="molecule type" value="Genomic_DNA"/>
</dbReference>
<dbReference type="PANTHER" id="PTHR11986:SF58">
    <property type="entry name" value="LEUCINE_METHIONINE RACEMASE"/>
    <property type="match status" value="1"/>
</dbReference>
<dbReference type="PANTHER" id="PTHR11986">
    <property type="entry name" value="AMINOTRANSFERASE CLASS III"/>
    <property type="match status" value="1"/>
</dbReference>
<evidence type="ECO:0000256" key="1">
    <source>
        <dbReference type="ARBA" id="ARBA00001933"/>
    </source>
</evidence>
<dbReference type="InterPro" id="IPR050103">
    <property type="entry name" value="Class-III_PLP-dep_AT"/>
</dbReference>
<dbReference type="Proteomes" id="UP000249061">
    <property type="component" value="Unassembled WGS sequence"/>
</dbReference>
<accession>A0A2W5TNM9</accession>
<evidence type="ECO:0000256" key="6">
    <source>
        <dbReference type="RuleBase" id="RU003560"/>
    </source>
</evidence>
<dbReference type="GO" id="GO:0008483">
    <property type="term" value="F:transaminase activity"/>
    <property type="evidence" value="ECO:0007669"/>
    <property type="project" value="UniProtKB-KW"/>
</dbReference>
<dbReference type="SUPFAM" id="SSF53383">
    <property type="entry name" value="PLP-dependent transferases"/>
    <property type="match status" value="1"/>
</dbReference>
<gene>
    <name evidence="7" type="ORF">DI536_09115</name>
</gene>
<evidence type="ECO:0000256" key="4">
    <source>
        <dbReference type="ARBA" id="ARBA00022679"/>
    </source>
</evidence>
<dbReference type="PIRSF" id="PIRSF000521">
    <property type="entry name" value="Transaminase_4ab_Lys_Orn"/>
    <property type="match status" value="1"/>
</dbReference>
<organism evidence="7 8">
    <name type="scientific">Archangium gephyra</name>
    <dbReference type="NCBI Taxonomy" id="48"/>
    <lineage>
        <taxon>Bacteria</taxon>
        <taxon>Pseudomonadati</taxon>
        <taxon>Myxococcota</taxon>
        <taxon>Myxococcia</taxon>
        <taxon>Myxococcales</taxon>
        <taxon>Cystobacterineae</taxon>
        <taxon>Archangiaceae</taxon>
        <taxon>Archangium</taxon>
    </lineage>
</organism>
<keyword evidence="4 7" id="KW-0808">Transferase</keyword>
<protein>
    <submittedName>
        <fullName evidence="7">Acetyl ornithine aminotransferase family protein</fullName>
    </submittedName>
</protein>
<dbReference type="Pfam" id="PF00202">
    <property type="entry name" value="Aminotran_3"/>
    <property type="match status" value="1"/>
</dbReference>
<evidence type="ECO:0000256" key="5">
    <source>
        <dbReference type="ARBA" id="ARBA00022898"/>
    </source>
</evidence>
<comment type="caution">
    <text evidence="7">The sequence shown here is derived from an EMBL/GenBank/DDBJ whole genome shotgun (WGS) entry which is preliminary data.</text>
</comment>
<proteinExistence type="inferred from homology"/>
<keyword evidence="3 7" id="KW-0032">Aminotransferase</keyword>
<keyword evidence="5 6" id="KW-0663">Pyridoxal phosphate</keyword>
<dbReference type="FunFam" id="3.40.640.10:FF:000013">
    <property type="entry name" value="4-aminobutyrate aminotransferase"/>
    <property type="match status" value="1"/>
</dbReference>
<dbReference type="Gene3D" id="3.90.1150.10">
    <property type="entry name" value="Aspartate Aminotransferase, domain 1"/>
    <property type="match status" value="1"/>
</dbReference>
<dbReference type="InterPro" id="IPR015421">
    <property type="entry name" value="PyrdxlP-dep_Trfase_major"/>
</dbReference>
<name>A0A2W5TNM9_9BACT</name>
<dbReference type="GO" id="GO:0030170">
    <property type="term" value="F:pyridoxal phosphate binding"/>
    <property type="evidence" value="ECO:0007669"/>
    <property type="project" value="InterPro"/>
</dbReference>